<evidence type="ECO:0000313" key="3">
    <source>
        <dbReference type="EMBL" id="WVZ12747.1"/>
    </source>
</evidence>
<gene>
    <name evidence="3" type="ORF">V8G54_017277</name>
</gene>
<keyword evidence="2" id="KW-0472">Membrane</keyword>
<dbReference type="AlphaFoldDB" id="A0AAQ3NP72"/>
<dbReference type="PANTHER" id="PTHR34196:SF2">
    <property type="entry name" value="OS02G0697700 PROTEIN"/>
    <property type="match status" value="1"/>
</dbReference>
<name>A0AAQ3NP72_VIGMU</name>
<feature type="region of interest" description="Disordered" evidence="1">
    <location>
        <begin position="25"/>
        <end position="47"/>
    </location>
</feature>
<dbReference type="Proteomes" id="UP001374535">
    <property type="component" value="Chromosome 5"/>
</dbReference>
<protein>
    <submittedName>
        <fullName evidence="3">Uncharacterized protein</fullName>
    </submittedName>
</protein>
<evidence type="ECO:0000256" key="2">
    <source>
        <dbReference type="SAM" id="Phobius"/>
    </source>
</evidence>
<proteinExistence type="predicted"/>
<keyword evidence="4" id="KW-1185">Reference proteome</keyword>
<keyword evidence="2" id="KW-0812">Transmembrane</keyword>
<dbReference type="PANTHER" id="PTHR34196">
    <property type="entry name" value="OS02G0697700 PROTEIN"/>
    <property type="match status" value="1"/>
</dbReference>
<feature type="transmembrane region" description="Helical" evidence="2">
    <location>
        <begin position="201"/>
        <end position="223"/>
    </location>
</feature>
<keyword evidence="2" id="KW-1133">Transmembrane helix</keyword>
<dbReference type="EMBL" id="CP144696">
    <property type="protein sequence ID" value="WVZ12747.1"/>
    <property type="molecule type" value="Genomic_DNA"/>
</dbReference>
<evidence type="ECO:0000256" key="1">
    <source>
        <dbReference type="SAM" id="MobiDB-lite"/>
    </source>
</evidence>
<feature type="transmembrane region" description="Helical" evidence="2">
    <location>
        <begin position="55"/>
        <end position="72"/>
    </location>
</feature>
<organism evidence="3 4">
    <name type="scientific">Vigna mungo</name>
    <name type="common">Black gram</name>
    <name type="synonym">Phaseolus mungo</name>
    <dbReference type="NCBI Taxonomy" id="3915"/>
    <lineage>
        <taxon>Eukaryota</taxon>
        <taxon>Viridiplantae</taxon>
        <taxon>Streptophyta</taxon>
        <taxon>Embryophyta</taxon>
        <taxon>Tracheophyta</taxon>
        <taxon>Spermatophyta</taxon>
        <taxon>Magnoliopsida</taxon>
        <taxon>eudicotyledons</taxon>
        <taxon>Gunneridae</taxon>
        <taxon>Pentapetalae</taxon>
        <taxon>rosids</taxon>
        <taxon>fabids</taxon>
        <taxon>Fabales</taxon>
        <taxon>Fabaceae</taxon>
        <taxon>Papilionoideae</taxon>
        <taxon>50 kb inversion clade</taxon>
        <taxon>NPAAA clade</taxon>
        <taxon>indigoferoid/millettioid clade</taxon>
        <taxon>Phaseoleae</taxon>
        <taxon>Vigna</taxon>
    </lineage>
</organism>
<accession>A0AAQ3NP72</accession>
<feature type="transmembrane region" description="Helical" evidence="2">
    <location>
        <begin position="84"/>
        <end position="106"/>
    </location>
</feature>
<sequence>MLSVQLIPKHYYYYIIINFPKRETPRNTSQHNATNPTPSSFTPSKRFLSSPPQPFSLFILSLLFLCGFPIPTPPASGLQNLPRIRTLLMQPLIQLTMVGIFSRFSVGRNVHRRTQSALDEREVMPPNSEAVAAVASAATATSHGIEVAVEFKPVEHPIEPLDSDRPIQCPLPEPSILNRASNYLQSSNTIAKYGIWALEEFFGLFPTIAIGGVPLNLVVRWFWESTHLSSGFPSLFFEPLTVSNFKAEDPGMVGSWPLQKLSSVDISVCNFTFCYLLDGRIWKERVSATVRRRGDLPVMKEGGALESEDAGIKPRTSRSNRMILPSVSAPEHNLLKLLEECNASGI</sequence>
<reference evidence="3 4" key="1">
    <citation type="journal article" date="2023" name="Life. Sci Alliance">
        <title>Evolutionary insights into 3D genome organization and epigenetic landscape of Vigna mungo.</title>
        <authorList>
            <person name="Junaid A."/>
            <person name="Singh B."/>
            <person name="Bhatia S."/>
        </authorList>
    </citation>
    <scope>NUCLEOTIDE SEQUENCE [LARGE SCALE GENOMIC DNA]</scope>
    <source>
        <strain evidence="3">Urdbean</strain>
    </source>
</reference>
<feature type="compositionally biased region" description="Polar residues" evidence="1">
    <location>
        <begin position="26"/>
        <end position="43"/>
    </location>
</feature>
<evidence type="ECO:0000313" key="4">
    <source>
        <dbReference type="Proteomes" id="UP001374535"/>
    </source>
</evidence>